<organism evidence="1 2">
    <name type="scientific">Ophiobolus disseminans</name>
    <dbReference type="NCBI Taxonomy" id="1469910"/>
    <lineage>
        <taxon>Eukaryota</taxon>
        <taxon>Fungi</taxon>
        <taxon>Dikarya</taxon>
        <taxon>Ascomycota</taxon>
        <taxon>Pezizomycotina</taxon>
        <taxon>Dothideomycetes</taxon>
        <taxon>Pleosporomycetidae</taxon>
        <taxon>Pleosporales</taxon>
        <taxon>Pleosporineae</taxon>
        <taxon>Phaeosphaeriaceae</taxon>
        <taxon>Ophiobolus</taxon>
    </lineage>
</organism>
<name>A0A6A7A4U4_9PLEO</name>
<protein>
    <submittedName>
        <fullName evidence="1">Uncharacterized protein</fullName>
    </submittedName>
</protein>
<proteinExistence type="predicted"/>
<gene>
    <name evidence="1" type="ORF">CC86DRAFT_405166</name>
</gene>
<dbReference type="OrthoDB" id="3788931at2759"/>
<reference evidence="1" key="1">
    <citation type="journal article" date="2020" name="Stud. Mycol.">
        <title>101 Dothideomycetes genomes: a test case for predicting lifestyles and emergence of pathogens.</title>
        <authorList>
            <person name="Haridas S."/>
            <person name="Albert R."/>
            <person name="Binder M."/>
            <person name="Bloem J."/>
            <person name="Labutti K."/>
            <person name="Salamov A."/>
            <person name="Andreopoulos B."/>
            <person name="Baker S."/>
            <person name="Barry K."/>
            <person name="Bills G."/>
            <person name="Bluhm B."/>
            <person name="Cannon C."/>
            <person name="Castanera R."/>
            <person name="Culley D."/>
            <person name="Daum C."/>
            <person name="Ezra D."/>
            <person name="Gonzalez J."/>
            <person name="Henrissat B."/>
            <person name="Kuo A."/>
            <person name="Liang C."/>
            <person name="Lipzen A."/>
            <person name="Lutzoni F."/>
            <person name="Magnuson J."/>
            <person name="Mondo S."/>
            <person name="Nolan M."/>
            <person name="Ohm R."/>
            <person name="Pangilinan J."/>
            <person name="Park H.-J."/>
            <person name="Ramirez L."/>
            <person name="Alfaro M."/>
            <person name="Sun H."/>
            <person name="Tritt A."/>
            <person name="Yoshinaga Y."/>
            <person name="Zwiers L.-H."/>
            <person name="Turgeon B."/>
            <person name="Goodwin S."/>
            <person name="Spatafora J."/>
            <person name="Crous P."/>
            <person name="Grigoriev I."/>
        </authorList>
    </citation>
    <scope>NUCLEOTIDE SEQUENCE</scope>
    <source>
        <strain evidence="1">CBS 113818</strain>
    </source>
</reference>
<dbReference type="AlphaFoldDB" id="A0A6A7A4U4"/>
<sequence length="88" mass="10755">MFSIRLSAEKREPKPYYYNRMNPQELFVWEIIGEEKHEWRRDRKGRLHKVRLTPKERAARQKLFYDTRVGHGVCGDDWMRKALPKRAP</sequence>
<evidence type="ECO:0000313" key="2">
    <source>
        <dbReference type="Proteomes" id="UP000799424"/>
    </source>
</evidence>
<evidence type="ECO:0000313" key="1">
    <source>
        <dbReference type="EMBL" id="KAF2828163.1"/>
    </source>
</evidence>
<accession>A0A6A7A4U4</accession>
<dbReference type="Proteomes" id="UP000799424">
    <property type="component" value="Unassembled WGS sequence"/>
</dbReference>
<keyword evidence="2" id="KW-1185">Reference proteome</keyword>
<dbReference type="EMBL" id="MU006223">
    <property type="protein sequence ID" value="KAF2828163.1"/>
    <property type="molecule type" value="Genomic_DNA"/>
</dbReference>